<feature type="transmembrane region" description="Helical" evidence="7">
    <location>
        <begin position="245"/>
        <end position="264"/>
    </location>
</feature>
<evidence type="ECO:0000256" key="7">
    <source>
        <dbReference type="RuleBase" id="RU363032"/>
    </source>
</evidence>
<evidence type="ECO:0000256" key="3">
    <source>
        <dbReference type="ARBA" id="ARBA00022475"/>
    </source>
</evidence>
<evidence type="ECO:0000256" key="6">
    <source>
        <dbReference type="ARBA" id="ARBA00023136"/>
    </source>
</evidence>
<feature type="transmembrane region" description="Helical" evidence="7">
    <location>
        <begin position="112"/>
        <end position="136"/>
    </location>
</feature>
<feature type="transmembrane region" description="Helical" evidence="7">
    <location>
        <begin position="184"/>
        <end position="206"/>
    </location>
</feature>
<comment type="similarity">
    <text evidence="7">Belongs to the binding-protein-dependent transport system permease family.</text>
</comment>
<dbReference type="AlphaFoldDB" id="A0A0V8J505"/>
<accession>A0A0V8J505</accession>
<proteinExistence type="inferred from homology"/>
<evidence type="ECO:0000256" key="4">
    <source>
        <dbReference type="ARBA" id="ARBA00022692"/>
    </source>
</evidence>
<dbReference type="CDD" id="cd06261">
    <property type="entry name" value="TM_PBP2"/>
    <property type="match status" value="1"/>
</dbReference>
<evidence type="ECO:0000256" key="1">
    <source>
        <dbReference type="ARBA" id="ARBA00004651"/>
    </source>
</evidence>
<dbReference type="OrthoDB" id="9771544at2"/>
<dbReference type="Gene3D" id="1.10.3720.10">
    <property type="entry name" value="MetI-like"/>
    <property type="match status" value="1"/>
</dbReference>
<evidence type="ECO:0000259" key="8">
    <source>
        <dbReference type="PROSITE" id="PS50928"/>
    </source>
</evidence>
<gene>
    <name evidence="9" type="ORF">AS030_17430</name>
</gene>
<dbReference type="Pfam" id="PF00528">
    <property type="entry name" value="BPD_transp_1"/>
    <property type="match status" value="1"/>
</dbReference>
<dbReference type="GO" id="GO:0055085">
    <property type="term" value="P:transmembrane transport"/>
    <property type="evidence" value="ECO:0007669"/>
    <property type="project" value="InterPro"/>
</dbReference>
<keyword evidence="6 7" id="KW-0472">Membrane</keyword>
<evidence type="ECO:0000256" key="5">
    <source>
        <dbReference type="ARBA" id="ARBA00022989"/>
    </source>
</evidence>
<dbReference type="EMBL" id="LNQN01000005">
    <property type="protein sequence ID" value="KSU82057.1"/>
    <property type="molecule type" value="Genomic_DNA"/>
</dbReference>
<reference evidence="9 10" key="1">
    <citation type="journal article" date="2014" name="Antonie Van Leeuwenhoek">
        <title>Fictibacillus enclensis sp. nov., isolated from marine sediment.</title>
        <authorList>
            <person name="Dastager S.G."/>
            <person name="Mawlankar R."/>
            <person name="Srinivasan K."/>
            <person name="Tang S.K."/>
            <person name="Lee J.C."/>
            <person name="Ramana V.V."/>
            <person name="Shouche Y.S."/>
        </authorList>
    </citation>
    <scope>NUCLEOTIDE SEQUENCE [LARGE SCALE GENOMIC DNA]</scope>
    <source>
        <strain evidence="9 10">NIO-1003</strain>
    </source>
</reference>
<feature type="domain" description="ABC transmembrane type-1" evidence="8">
    <location>
        <begin position="74"/>
        <end position="263"/>
    </location>
</feature>
<feature type="transmembrane region" description="Helical" evidence="7">
    <location>
        <begin position="142"/>
        <end position="163"/>
    </location>
</feature>
<sequence>MVGHKKKSLTIRYIIAFLLLLLMVFPYLYMVLNSFADWSQVDRKLIPTSFTLHSYEWLLGGGQSAEPRPWIRAFFNSLIVSSGSTILMMVTGVVVAYALAKLQFRGRNFLNNAILFQMFFPAIILLVPTFLIIQRLGMYDSYWGMILPKALSLWAVFMYTNFFRAIPDTFIEAAKLDGASDWQIIFRIILPMSKSITIVVFLFLFMERWTELLWDMIVVKSDNMLTLNVLLSQMFGPYGGYPGPMYAASVILTVPIIILFLFFAKQFKEGMQFTLK</sequence>
<comment type="subcellular location">
    <subcellularLocation>
        <location evidence="1 7">Cell membrane</location>
        <topology evidence="1 7">Multi-pass membrane protein</topology>
    </subcellularLocation>
</comment>
<keyword evidence="3" id="KW-1003">Cell membrane</keyword>
<keyword evidence="4 7" id="KW-0812">Transmembrane</keyword>
<dbReference type="SUPFAM" id="SSF161098">
    <property type="entry name" value="MetI-like"/>
    <property type="match status" value="1"/>
</dbReference>
<feature type="transmembrane region" description="Helical" evidence="7">
    <location>
        <begin position="78"/>
        <end position="100"/>
    </location>
</feature>
<dbReference type="RefSeq" id="WP_061973971.1">
    <property type="nucleotide sequence ID" value="NZ_FMAV01000003.1"/>
</dbReference>
<dbReference type="PANTHER" id="PTHR43744">
    <property type="entry name" value="ABC TRANSPORTER PERMEASE PROTEIN MG189-RELATED-RELATED"/>
    <property type="match status" value="1"/>
</dbReference>
<dbReference type="PANTHER" id="PTHR43744:SF12">
    <property type="entry name" value="ABC TRANSPORTER PERMEASE PROTEIN MG189-RELATED"/>
    <property type="match status" value="1"/>
</dbReference>
<evidence type="ECO:0000313" key="9">
    <source>
        <dbReference type="EMBL" id="KSU82057.1"/>
    </source>
</evidence>
<dbReference type="InterPro" id="IPR035906">
    <property type="entry name" value="MetI-like_sf"/>
</dbReference>
<dbReference type="Proteomes" id="UP000054099">
    <property type="component" value="Unassembled WGS sequence"/>
</dbReference>
<keyword evidence="10" id="KW-1185">Reference proteome</keyword>
<protein>
    <submittedName>
        <fullName evidence="9">Sugar ABC transporter permease</fullName>
    </submittedName>
</protein>
<name>A0A0V8J505_9BACL</name>
<dbReference type="GO" id="GO:0005886">
    <property type="term" value="C:plasma membrane"/>
    <property type="evidence" value="ECO:0007669"/>
    <property type="project" value="UniProtKB-SubCell"/>
</dbReference>
<dbReference type="InterPro" id="IPR000515">
    <property type="entry name" value="MetI-like"/>
</dbReference>
<dbReference type="PROSITE" id="PS50928">
    <property type="entry name" value="ABC_TM1"/>
    <property type="match status" value="1"/>
</dbReference>
<comment type="caution">
    <text evidence="9">The sequence shown here is derived from an EMBL/GenBank/DDBJ whole genome shotgun (WGS) entry which is preliminary data.</text>
</comment>
<evidence type="ECO:0000313" key="10">
    <source>
        <dbReference type="Proteomes" id="UP000054099"/>
    </source>
</evidence>
<organism evidence="9 10">
    <name type="scientific">Fictibacillus enclensis</name>
    <dbReference type="NCBI Taxonomy" id="1017270"/>
    <lineage>
        <taxon>Bacteria</taxon>
        <taxon>Bacillati</taxon>
        <taxon>Bacillota</taxon>
        <taxon>Bacilli</taxon>
        <taxon>Bacillales</taxon>
        <taxon>Fictibacillaceae</taxon>
        <taxon>Fictibacillus</taxon>
    </lineage>
</organism>
<evidence type="ECO:0000256" key="2">
    <source>
        <dbReference type="ARBA" id="ARBA00022448"/>
    </source>
</evidence>
<feature type="transmembrane region" description="Helical" evidence="7">
    <location>
        <begin position="12"/>
        <end position="32"/>
    </location>
</feature>
<keyword evidence="2 7" id="KW-0813">Transport</keyword>
<keyword evidence="5 7" id="KW-1133">Transmembrane helix</keyword>